<accession>A0A6L2L8Q0</accession>
<dbReference type="EMBL" id="BKCJ010003678">
    <property type="protein sequence ID" value="GEU56534.1"/>
    <property type="molecule type" value="Genomic_DNA"/>
</dbReference>
<dbReference type="SMART" id="SM00575">
    <property type="entry name" value="ZnF_PMZ"/>
    <property type="match status" value="1"/>
</dbReference>
<reference evidence="2" key="1">
    <citation type="journal article" date="2019" name="Sci. Rep.">
        <title>Draft genome of Tanacetum cinerariifolium, the natural source of mosquito coil.</title>
        <authorList>
            <person name="Yamashiro T."/>
            <person name="Shiraishi A."/>
            <person name="Satake H."/>
            <person name="Nakayama K."/>
        </authorList>
    </citation>
    <scope>NUCLEOTIDE SEQUENCE</scope>
</reference>
<dbReference type="PANTHER" id="PTHR31973:SF190">
    <property type="entry name" value="MULE TRANSPOSASE DOMAIN-CONTAINING PROTEIN"/>
    <property type="match status" value="1"/>
</dbReference>
<organism evidence="2">
    <name type="scientific">Tanacetum cinerariifolium</name>
    <name type="common">Dalmatian daisy</name>
    <name type="synonym">Chrysanthemum cinerariifolium</name>
    <dbReference type="NCBI Taxonomy" id="118510"/>
    <lineage>
        <taxon>Eukaryota</taxon>
        <taxon>Viridiplantae</taxon>
        <taxon>Streptophyta</taxon>
        <taxon>Embryophyta</taxon>
        <taxon>Tracheophyta</taxon>
        <taxon>Spermatophyta</taxon>
        <taxon>Magnoliopsida</taxon>
        <taxon>eudicotyledons</taxon>
        <taxon>Gunneridae</taxon>
        <taxon>Pentapetalae</taxon>
        <taxon>asterids</taxon>
        <taxon>campanulids</taxon>
        <taxon>Asterales</taxon>
        <taxon>Asteraceae</taxon>
        <taxon>Asteroideae</taxon>
        <taxon>Anthemideae</taxon>
        <taxon>Anthemidinae</taxon>
        <taxon>Tanacetum</taxon>
    </lineage>
</organism>
<dbReference type="InterPro" id="IPR006564">
    <property type="entry name" value="Znf_PMZ"/>
</dbReference>
<dbReference type="GO" id="GO:0008270">
    <property type="term" value="F:zinc ion binding"/>
    <property type="evidence" value="ECO:0007669"/>
    <property type="project" value="InterPro"/>
</dbReference>
<feature type="domain" description="Zinc finger PMZ-type" evidence="1">
    <location>
        <begin position="355"/>
        <end position="377"/>
    </location>
</feature>
<protein>
    <recommendedName>
        <fullName evidence="1">Zinc finger PMZ-type domain-containing protein</fullName>
    </recommendedName>
</protein>
<sequence>MNDAIQDYHIRAEGKSFDFSIYDTYTNLFTIQCHYYGRFNDAPKKEYIEGEICFVDMINREDFKDAILNSVIKSDYKSFIGYVQKHKVMHVYNELVENDEEYDSDSESESDNESKNEIVDVVDEVEVNMNKFKFKIDEEDESSGMDPIVPNVIVSEDNLEEELKILRNDKRRIRVVCNGVVPSKNVIIDKVQGPVVDISGKGKLENEDAKEDKSGYPWLLYLSKGDKRKWAKAQVHLRGDVKVQYALLRDYVCELKRCNPDTTVKIDVYGEEDPETPTRMFKRIYVCLGALKRGFRERGRELLGLDGAFMRGQYPGQKLTEVGVDANNGIYPVAYDRQKGLFPALEKLFPSVEHRKWEISGIPCKHDIAAINDMKNNGFDVGIREDWVHDSYKLQTWMNVYSHKVSPINGKDMWFKFDFPTTLLTLKVHPPMGYHLRRERRVNERF</sequence>
<proteinExistence type="predicted"/>
<dbReference type="AlphaFoldDB" id="A0A6L2L8Q0"/>
<evidence type="ECO:0000259" key="1">
    <source>
        <dbReference type="SMART" id="SM00575"/>
    </source>
</evidence>
<comment type="caution">
    <text evidence="2">The sequence shown here is derived from an EMBL/GenBank/DDBJ whole genome shotgun (WGS) entry which is preliminary data.</text>
</comment>
<dbReference type="PANTHER" id="PTHR31973">
    <property type="entry name" value="POLYPROTEIN, PUTATIVE-RELATED"/>
    <property type="match status" value="1"/>
</dbReference>
<gene>
    <name evidence="2" type="ORF">Tci_028512</name>
</gene>
<evidence type="ECO:0000313" key="2">
    <source>
        <dbReference type="EMBL" id="GEU56534.1"/>
    </source>
</evidence>
<name>A0A6L2L8Q0_TANCI</name>